<protein>
    <submittedName>
        <fullName evidence="2">Uncharacterized protein</fullName>
    </submittedName>
</protein>
<feature type="region of interest" description="Disordered" evidence="1">
    <location>
        <begin position="1"/>
        <end position="79"/>
    </location>
</feature>
<keyword evidence="3" id="KW-1185">Reference proteome</keyword>
<gene>
    <name evidence="2" type="ORF">PXEA_LOCUS6331</name>
</gene>
<organism evidence="2 3">
    <name type="scientific">Protopolystoma xenopodis</name>
    <dbReference type="NCBI Taxonomy" id="117903"/>
    <lineage>
        <taxon>Eukaryota</taxon>
        <taxon>Metazoa</taxon>
        <taxon>Spiralia</taxon>
        <taxon>Lophotrochozoa</taxon>
        <taxon>Platyhelminthes</taxon>
        <taxon>Monogenea</taxon>
        <taxon>Polyopisthocotylea</taxon>
        <taxon>Polystomatidea</taxon>
        <taxon>Polystomatidae</taxon>
        <taxon>Protopolystoma</taxon>
    </lineage>
</organism>
<dbReference type="EMBL" id="CAAALY010016177">
    <property type="protein sequence ID" value="VEL12891.1"/>
    <property type="molecule type" value="Genomic_DNA"/>
</dbReference>
<comment type="caution">
    <text evidence="2">The sequence shown here is derived from an EMBL/GenBank/DDBJ whole genome shotgun (WGS) entry which is preliminary data.</text>
</comment>
<evidence type="ECO:0000313" key="3">
    <source>
        <dbReference type="Proteomes" id="UP000784294"/>
    </source>
</evidence>
<reference evidence="2" key="1">
    <citation type="submission" date="2018-11" db="EMBL/GenBank/DDBJ databases">
        <authorList>
            <consortium name="Pathogen Informatics"/>
        </authorList>
    </citation>
    <scope>NUCLEOTIDE SEQUENCE</scope>
</reference>
<feature type="compositionally biased region" description="Polar residues" evidence="1">
    <location>
        <begin position="1"/>
        <end position="10"/>
    </location>
</feature>
<dbReference type="AlphaFoldDB" id="A0A3S5A602"/>
<feature type="compositionally biased region" description="Basic and acidic residues" evidence="1">
    <location>
        <begin position="49"/>
        <end position="63"/>
    </location>
</feature>
<feature type="compositionally biased region" description="Polar residues" evidence="1">
    <location>
        <begin position="248"/>
        <end position="265"/>
    </location>
</feature>
<sequence>MAHRSSTSSPDRSRLGDSDLSVGKMGEDEEGCQDGELLNNLAELEEDENEKKEPDVRRERDGGIEISDTEESVAPKELNQVQRSLCPSVNLEVSGSDLLEPFARPTLAPSRYAHFACGPGHSGSSLNQRACKVDSVSDGSSVSNSYSVCFGSNNSTINTVTPSFSSFNNVTAATSPVTSPKRHICMMPISSTRDCRFPSVSFTQVPSRSYQAANASNSTSFCKSVHPNSGVRVLLSTRLKERALKRSSPATLATASAKRAQTSSDALLDRSRQHIRYNPVIIRDPKNDPFSMAAEVSDQEMETASVSIKGKVQFNDMNDNGSDPNDRDFKDVVVEEEEVNKKNEGNRENTLFDAALPDCIGHRFDSLDSKEAVECMLGSVENDLLSPPACASTRSFIVSGQPDVWPLNSSHCSSLVTTPAIHSVGRGGSFFMSSKIRRMTNRISVASENPNLSALISDNLDSCPATCSSSSNSTTTASTASMMNTEIGASESEASFVCGNLARSTRGALAGSGFTKWSTSIQHPVHKSFRSSTRRSISAERHSTICSSDSVPDSAVSHLPIAALPKSHGQSLIGKILS</sequence>
<evidence type="ECO:0000256" key="1">
    <source>
        <dbReference type="SAM" id="MobiDB-lite"/>
    </source>
</evidence>
<evidence type="ECO:0000313" key="2">
    <source>
        <dbReference type="EMBL" id="VEL12891.1"/>
    </source>
</evidence>
<accession>A0A3S5A602</accession>
<feature type="region of interest" description="Disordered" evidence="1">
    <location>
        <begin position="245"/>
        <end position="269"/>
    </location>
</feature>
<name>A0A3S5A602_9PLAT</name>
<dbReference type="Proteomes" id="UP000784294">
    <property type="component" value="Unassembled WGS sequence"/>
</dbReference>
<proteinExistence type="predicted"/>